<dbReference type="NCBIfam" id="NF038402">
    <property type="entry name" value="TroA_like"/>
    <property type="match status" value="1"/>
</dbReference>
<evidence type="ECO:0000259" key="5">
    <source>
        <dbReference type="PROSITE" id="PS50983"/>
    </source>
</evidence>
<dbReference type="PANTHER" id="PTHR30535:SF34">
    <property type="entry name" value="MOLYBDATE-BINDING PROTEIN MOLA"/>
    <property type="match status" value="1"/>
</dbReference>
<comment type="similarity">
    <text evidence="1">Belongs to the bacterial solute-binding protein 8 family.</text>
</comment>
<sequence>MKQRQRFTWFKMGMMVLLTAMLLLTAACGSKAGETNDTAGSGNAVNTPANTNKADDPATSGNAGSSSAATVYPLTVKDATNVEITFNAAPQKVVTLVPSETEIMYAIGAGDQVVGVDDYSNYPAEAAEKTKIGGMEANIEAIVGLKPDLVLASSGMNQATIDKLRELKLNVYASDPKTYDAVIEKINQVGIIMDQKAEAEEVTKHMQDVRQQVQDTVKDAAKPNVYLEFSPGWTVGAGEFLDELIATAGGINIADQKGWYEIDPEQVIKSNPEVIIYASMPVKEGEVNPILDLIQKRPGWDSINALKNKQVHEVDSDPLVRVGPRLADGLQDVAKKIHPDLFK</sequence>
<dbReference type="PANTHER" id="PTHR30535">
    <property type="entry name" value="VITAMIN B12-BINDING PROTEIN"/>
    <property type="match status" value="1"/>
</dbReference>
<dbReference type="Pfam" id="PF01497">
    <property type="entry name" value="Peripla_BP_2"/>
    <property type="match status" value="1"/>
</dbReference>
<feature type="domain" description="Fe/B12 periplasmic-binding" evidence="5">
    <location>
        <begin position="92"/>
        <end position="341"/>
    </location>
</feature>
<dbReference type="PROSITE" id="PS50983">
    <property type="entry name" value="FE_B12_PBP"/>
    <property type="match status" value="1"/>
</dbReference>
<dbReference type="InterPro" id="IPR002491">
    <property type="entry name" value="ABC_transptr_periplasmic_BD"/>
</dbReference>
<protein>
    <submittedName>
        <fullName evidence="6">ABC transporter substrate-binding protein</fullName>
    </submittedName>
</protein>
<dbReference type="InterPro" id="IPR054828">
    <property type="entry name" value="Vit_B12_bind_prot"/>
</dbReference>
<evidence type="ECO:0000256" key="4">
    <source>
        <dbReference type="SAM" id="SignalP"/>
    </source>
</evidence>
<feature type="compositionally biased region" description="Low complexity" evidence="3">
    <location>
        <begin position="58"/>
        <end position="67"/>
    </location>
</feature>
<dbReference type="EMBL" id="CP091430">
    <property type="protein sequence ID" value="UVI32596.1"/>
    <property type="molecule type" value="Genomic_DNA"/>
</dbReference>
<feature type="compositionally biased region" description="Polar residues" evidence="3">
    <location>
        <begin position="34"/>
        <end position="52"/>
    </location>
</feature>
<proteinExistence type="inferred from homology"/>
<dbReference type="SUPFAM" id="SSF53807">
    <property type="entry name" value="Helical backbone' metal receptor"/>
    <property type="match status" value="1"/>
</dbReference>
<keyword evidence="7" id="KW-1185">Reference proteome</keyword>
<dbReference type="Gene3D" id="3.40.50.1980">
    <property type="entry name" value="Nitrogenase molybdenum iron protein domain"/>
    <property type="match status" value="2"/>
</dbReference>
<evidence type="ECO:0000256" key="2">
    <source>
        <dbReference type="ARBA" id="ARBA00022729"/>
    </source>
</evidence>
<organism evidence="6 7">
    <name type="scientific">Paenibacillus spongiae</name>
    <dbReference type="NCBI Taxonomy" id="2909671"/>
    <lineage>
        <taxon>Bacteria</taxon>
        <taxon>Bacillati</taxon>
        <taxon>Bacillota</taxon>
        <taxon>Bacilli</taxon>
        <taxon>Bacillales</taxon>
        <taxon>Paenibacillaceae</taxon>
        <taxon>Paenibacillus</taxon>
    </lineage>
</organism>
<name>A0ABY5SF90_9BACL</name>
<accession>A0ABY5SF90</accession>
<dbReference type="CDD" id="cd01143">
    <property type="entry name" value="YvrC"/>
    <property type="match status" value="1"/>
</dbReference>
<dbReference type="RefSeq" id="WP_258388647.1">
    <property type="nucleotide sequence ID" value="NZ_CP091430.1"/>
</dbReference>
<gene>
    <name evidence="6" type="ORF">L1F29_12535</name>
</gene>
<feature type="signal peptide" evidence="4">
    <location>
        <begin position="1"/>
        <end position="32"/>
    </location>
</feature>
<evidence type="ECO:0000256" key="3">
    <source>
        <dbReference type="SAM" id="MobiDB-lite"/>
    </source>
</evidence>
<evidence type="ECO:0000313" key="6">
    <source>
        <dbReference type="EMBL" id="UVI32596.1"/>
    </source>
</evidence>
<dbReference type="InterPro" id="IPR050902">
    <property type="entry name" value="ABC_Transporter_SBP"/>
</dbReference>
<evidence type="ECO:0000256" key="1">
    <source>
        <dbReference type="ARBA" id="ARBA00008814"/>
    </source>
</evidence>
<feature type="chain" id="PRO_5047351260" evidence="4">
    <location>
        <begin position="33"/>
        <end position="343"/>
    </location>
</feature>
<evidence type="ECO:0000313" key="7">
    <source>
        <dbReference type="Proteomes" id="UP001057877"/>
    </source>
</evidence>
<dbReference type="PROSITE" id="PS51257">
    <property type="entry name" value="PROKAR_LIPOPROTEIN"/>
    <property type="match status" value="1"/>
</dbReference>
<keyword evidence="2 4" id="KW-0732">Signal</keyword>
<dbReference type="Proteomes" id="UP001057877">
    <property type="component" value="Chromosome"/>
</dbReference>
<reference evidence="6" key="1">
    <citation type="submission" date="2022-01" db="EMBL/GenBank/DDBJ databases">
        <title>Paenibacillus spongiae sp. nov., isolated from marine sponge.</title>
        <authorList>
            <person name="Li Z."/>
            <person name="Zhang M."/>
        </authorList>
    </citation>
    <scope>NUCLEOTIDE SEQUENCE</scope>
    <source>
        <strain evidence="6">PHS-Z3</strain>
    </source>
</reference>
<feature type="region of interest" description="Disordered" evidence="3">
    <location>
        <begin position="34"/>
        <end position="67"/>
    </location>
</feature>